<dbReference type="InterPro" id="IPR020056">
    <property type="entry name" value="Rbsml_bL25/Gln-tRNA_synth_N"/>
</dbReference>
<dbReference type="Pfam" id="PF14693">
    <property type="entry name" value="Ribosomal_TL5_C"/>
    <property type="match status" value="1"/>
</dbReference>
<dbReference type="GO" id="GO:0003735">
    <property type="term" value="F:structural constituent of ribosome"/>
    <property type="evidence" value="ECO:0007669"/>
    <property type="project" value="InterPro"/>
</dbReference>
<dbReference type="NCBIfam" id="TIGR00731">
    <property type="entry name" value="bL25_bact_ctc"/>
    <property type="match status" value="1"/>
</dbReference>
<dbReference type="Gene3D" id="2.170.120.20">
    <property type="entry name" value="Ribosomal protein L25, beta domain"/>
    <property type="match status" value="1"/>
</dbReference>
<evidence type="ECO:0000256" key="1">
    <source>
        <dbReference type="ARBA" id="ARBA00022730"/>
    </source>
</evidence>
<dbReference type="KEGG" id="slom:PXH66_04070"/>
<feature type="domain" description="Large ribosomal subunit protein bL25 beta" evidence="8">
    <location>
        <begin position="106"/>
        <end position="186"/>
    </location>
</feature>
<dbReference type="InterPro" id="IPR001021">
    <property type="entry name" value="Ribosomal_bL25_long"/>
</dbReference>
<evidence type="ECO:0000259" key="8">
    <source>
        <dbReference type="Pfam" id="PF14693"/>
    </source>
</evidence>
<dbReference type="PANTHER" id="PTHR33284">
    <property type="entry name" value="RIBOSOMAL PROTEIN L25/GLN-TRNA SYNTHETASE, ANTI-CODON-BINDING DOMAIN-CONTAINING PROTEIN"/>
    <property type="match status" value="1"/>
</dbReference>
<keyword evidence="2 5" id="KW-0694">RNA-binding</keyword>
<dbReference type="CDD" id="cd00495">
    <property type="entry name" value="Ribosomal_L25_TL5_CTC"/>
    <property type="match status" value="1"/>
</dbReference>
<dbReference type="SUPFAM" id="SSF50715">
    <property type="entry name" value="Ribosomal protein L25-like"/>
    <property type="match status" value="1"/>
</dbReference>
<dbReference type="PANTHER" id="PTHR33284:SF1">
    <property type="entry name" value="RIBOSOMAL PROTEIN L25_GLN-TRNA SYNTHETASE, ANTI-CODON-BINDING DOMAIN-CONTAINING PROTEIN"/>
    <property type="match status" value="1"/>
</dbReference>
<evidence type="ECO:0000256" key="2">
    <source>
        <dbReference type="ARBA" id="ARBA00022884"/>
    </source>
</evidence>
<keyword evidence="4 5" id="KW-0687">Ribonucleoprotein</keyword>
<proteinExistence type="inferred from homology"/>
<dbReference type="EMBL" id="CP119075">
    <property type="protein sequence ID" value="WED66025.1"/>
    <property type="molecule type" value="Genomic_DNA"/>
</dbReference>
<dbReference type="InterPro" id="IPR029751">
    <property type="entry name" value="Ribosomal_L25_dom"/>
</dbReference>
<keyword evidence="10" id="KW-1185">Reference proteome</keyword>
<reference evidence="9" key="1">
    <citation type="submission" date="2023-03" db="EMBL/GenBank/DDBJ databases">
        <title>Lomoglobus Profundus gen. nov., sp. nov., a novel member of the phylum Verrucomicrobia, isolated from deep-marine sediment of South China Sea.</title>
        <authorList>
            <person name="Ahmad T."/>
            <person name="Ishaq S.E."/>
            <person name="Wang F."/>
        </authorList>
    </citation>
    <scope>NUCLEOTIDE SEQUENCE</scope>
    <source>
        <strain evidence="9">LMO-M01</strain>
    </source>
</reference>
<keyword evidence="1 5" id="KW-0699">rRNA-binding</keyword>
<dbReference type="InterPro" id="IPR020057">
    <property type="entry name" value="Ribosomal_bL25_b-dom"/>
</dbReference>
<dbReference type="RefSeq" id="WP_330931215.1">
    <property type="nucleotide sequence ID" value="NZ_CP119075.1"/>
</dbReference>
<comment type="similarity">
    <text evidence="5">Belongs to the bacterial ribosomal protein bL25 family. CTC subfamily.</text>
</comment>
<evidence type="ECO:0000259" key="7">
    <source>
        <dbReference type="Pfam" id="PF01386"/>
    </source>
</evidence>
<dbReference type="AlphaFoldDB" id="A0AAF0CQ60"/>
<sequence>MSTTTTLQVSAREQTGRSASRRLRKSNQIPAILYGKHSEPTKLTIDAPAFRKLLKKISGRKTIIELTREGADKPALSFLQEVQRDPITDIYLHADFQEIHAGEAFEVEVPVVVRGECVGVKTEGGVLEMASPTVRVRCLPKDLPGAIEVDITNLHADSTIKIGGLPVIEGVEYRDPVGQVVVGCTAGEEEEEAPADAAAAAKPAKK</sequence>
<feature type="region of interest" description="Disordered" evidence="6">
    <location>
        <begin position="1"/>
        <end position="22"/>
    </location>
</feature>
<dbReference type="Gene3D" id="2.40.240.10">
    <property type="entry name" value="Ribosomal Protein L25, Chain P"/>
    <property type="match status" value="1"/>
</dbReference>
<accession>A0AAF0CQ60</accession>
<feature type="compositionally biased region" description="Polar residues" evidence="6">
    <location>
        <begin position="1"/>
        <end position="18"/>
    </location>
</feature>
<evidence type="ECO:0000256" key="4">
    <source>
        <dbReference type="ARBA" id="ARBA00023274"/>
    </source>
</evidence>
<dbReference type="Proteomes" id="UP001218638">
    <property type="component" value="Chromosome"/>
</dbReference>
<keyword evidence="3 5" id="KW-0689">Ribosomal protein</keyword>
<feature type="domain" description="Large ribosomal subunit protein bL25 L25" evidence="7">
    <location>
        <begin position="7"/>
        <end position="96"/>
    </location>
</feature>
<evidence type="ECO:0000256" key="6">
    <source>
        <dbReference type="SAM" id="MobiDB-lite"/>
    </source>
</evidence>
<evidence type="ECO:0000313" key="10">
    <source>
        <dbReference type="Proteomes" id="UP001218638"/>
    </source>
</evidence>
<dbReference type="InterPro" id="IPR037121">
    <property type="entry name" value="Ribosomal_bL25_C"/>
</dbReference>
<protein>
    <recommendedName>
        <fullName evidence="5">Large ribosomal subunit protein bL25</fullName>
    </recommendedName>
    <alternativeName>
        <fullName evidence="5">General stress protein CTC</fullName>
    </alternativeName>
</protein>
<dbReference type="GO" id="GO:0008097">
    <property type="term" value="F:5S rRNA binding"/>
    <property type="evidence" value="ECO:0007669"/>
    <property type="project" value="InterPro"/>
</dbReference>
<gene>
    <name evidence="5" type="primary">rplY</name>
    <name evidence="5" type="synonym">ctc</name>
    <name evidence="9" type="ORF">PXH66_04070</name>
</gene>
<evidence type="ECO:0000313" key="9">
    <source>
        <dbReference type="EMBL" id="WED66025.1"/>
    </source>
</evidence>
<dbReference type="InterPro" id="IPR020930">
    <property type="entry name" value="Ribosomal_uL5_bac-type"/>
</dbReference>
<dbReference type="HAMAP" id="MF_01334">
    <property type="entry name" value="Ribosomal_bL25_CTC"/>
    <property type="match status" value="1"/>
</dbReference>
<organism evidence="9 10">
    <name type="scientific">Synoicihabitans lomoniglobus</name>
    <dbReference type="NCBI Taxonomy" id="2909285"/>
    <lineage>
        <taxon>Bacteria</taxon>
        <taxon>Pseudomonadati</taxon>
        <taxon>Verrucomicrobiota</taxon>
        <taxon>Opitutia</taxon>
        <taxon>Opitutales</taxon>
        <taxon>Opitutaceae</taxon>
        <taxon>Synoicihabitans</taxon>
    </lineage>
</organism>
<dbReference type="GO" id="GO:0006412">
    <property type="term" value="P:translation"/>
    <property type="evidence" value="ECO:0007669"/>
    <property type="project" value="UniProtKB-UniRule"/>
</dbReference>
<evidence type="ECO:0000256" key="5">
    <source>
        <dbReference type="HAMAP-Rule" id="MF_01334"/>
    </source>
</evidence>
<comment type="subunit">
    <text evidence="5">Part of the 50S ribosomal subunit; part of the 5S rRNA/L5/L18/L25 subcomplex. Contacts the 5S rRNA. Binds to the 5S rRNA independently of L5 and L18.</text>
</comment>
<dbReference type="GO" id="GO:0022625">
    <property type="term" value="C:cytosolic large ribosomal subunit"/>
    <property type="evidence" value="ECO:0007669"/>
    <property type="project" value="TreeGrafter"/>
</dbReference>
<name>A0AAF0CQ60_9BACT</name>
<comment type="function">
    <text evidence="5">This is one of the proteins that binds to the 5S RNA in the ribosome where it forms part of the central protuberance.</text>
</comment>
<dbReference type="Pfam" id="PF01386">
    <property type="entry name" value="Ribosomal_L25p"/>
    <property type="match status" value="1"/>
</dbReference>
<dbReference type="InterPro" id="IPR011035">
    <property type="entry name" value="Ribosomal_bL25/Gln-tRNA_synth"/>
</dbReference>
<evidence type="ECO:0000256" key="3">
    <source>
        <dbReference type="ARBA" id="ARBA00022980"/>
    </source>
</evidence>